<dbReference type="InterPro" id="IPR046819">
    <property type="entry name" value="MmeI_hel"/>
</dbReference>
<dbReference type="OrthoDB" id="32195at2"/>
<dbReference type="Pfam" id="PF20465">
    <property type="entry name" value="MmeI_hel"/>
    <property type="match status" value="1"/>
</dbReference>
<feature type="domain" description="MmeI-like helicase spacer" evidence="2">
    <location>
        <begin position="232"/>
        <end position="255"/>
    </location>
</feature>
<comment type="caution">
    <text evidence="3">The sequence shown here is derived from an EMBL/GenBank/DDBJ whole genome shotgun (WGS) entry which is preliminary data.</text>
</comment>
<organism evidence="3 4">
    <name type="scientific">Longimonas halophila</name>
    <dbReference type="NCBI Taxonomy" id="1469170"/>
    <lineage>
        <taxon>Bacteria</taxon>
        <taxon>Pseudomonadati</taxon>
        <taxon>Rhodothermota</taxon>
        <taxon>Rhodothermia</taxon>
        <taxon>Rhodothermales</taxon>
        <taxon>Salisaetaceae</taxon>
        <taxon>Longimonas</taxon>
    </lineage>
</organism>
<gene>
    <name evidence="3" type="ORF">CRI93_13230</name>
</gene>
<dbReference type="EMBL" id="PDEP01000014">
    <property type="protein sequence ID" value="PEN05470.1"/>
    <property type="molecule type" value="Genomic_DNA"/>
</dbReference>
<accession>A0A2H3NIZ7</accession>
<protein>
    <submittedName>
        <fullName evidence="3">Uncharacterized protein</fullName>
    </submittedName>
</protein>
<evidence type="ECO:0000313" key="3">
    <source>
        <dbReference type="EMBL" id="PEN05470.1"/>
    </source>
</evidence>
<reference evidence="3 4" key="1">
    <citation type="submission" date="2017-10" db="EMBL/GenBank/DDBJ databases">
        <title>Draft genome of Longimonas halophila.</title>
        <authorList>
            <person name="Goh K.M."/>
            <person name="Shamsir M.S."/>
            <person name="Lim S.W."/>
        </authorList>
    </citation>
    <scope>NUCLEOTIDE SEQUENCE [LARGE SCALE GENOMIC DNA]</scope>
    <source>
        <strain evidence="3 4">KCTC 42399</strain>
    </source>
</reference>
<feature type="domain" description="MmeI-like N-terminal" evidence="1">
    <location>
        <begin position="1"/>
        <end position="225"/>
    </location>
</feature>
<evidence type="ECO:0000259" key="1">
    <source>
        <dbReference type="Pfam" id="PF20464"/>
    </source>
</evidence>
<dbReference type="AlphaFoldDB" id="A0A2H3NIZ7"/>
<evidence type="ECO:0000259" key="2">
    <source>
        <dbReference type="Pfam" id="PF20465"/>
    </source>
</evidence>
<sequence length="258" mass="29393">MDISQFIERWSASGGSERANYQLFLSELCDVLEVPRPDPASDNTRTNDYVFERRVQYAHDASRSHGFIDLYKRGCFVCEAKQGSDAPTPTEAEQLGVREPIRKLGTARRGTRHWEQAMKRAKNQASRYAKGLPDRDGWPPFLLAVDVGHCIDVYSDFARQGKNYVPFPDQQRYRIHLQDLADPDIQERLRRIFTEPLTLDPTRRATEVTVNLAQNLAQVAASLEADGYAADRVSGFLMRCLFTMFAEDVGLFMVHDKS</sequence>
<dbReference type="Proteomes" id="UP000221024">
    <property type="component" value="Unassembled WGS sequence"/>
</dbReference>
<proteinExistence type="predicted"/>
<keyword evidence="4" id="KW-1185">Reference proteome</keyword>
<name>A0A2H3NIZ7_9BACT</name>
<dbReference type="Pfam" id="PF20464">
    <property type="entry name" value="MmeI_N"/>
    <property type="match status" value="1"/>
</dbReference>
<dbReference type="InterPro" id="IPR046817">
    <property type="entry name" value="MmeI_N"/>
</dbReference>
<dbReference type="RefSeq" id="WP_098063118.1">
    <property type="nucleotide sequence ID" value="NZ_PDEP01000014.1"/>
</dbReference>
<evidence type="ECO:0000313" key="4">
    <source>
        <dbReference type="Proteomes" id="UP000221024"/>
    </source>
</evidence>